<dbReference type="AlphaFoldDB" id="A0A377HNQ0"/>
<organism evidence="1 2">
    <name type="scientific">Grimontia hollisae</name>
    <name type="common">Vibrio hollisae</name>
    <dbReference type="NCBI Taxonomy" id="673"/>
    <lineage>
        <taxon>Bacteria</taxon>
        <taxon>Pseudomonadati</taxon>
        <taxon>Pseudomonadota</taxon>
        <taxon>Gammaproteobacteria</taxon>
        <taxon>Vibrionales</taxon>
        <taxon>Vibrionaceae</taxon>
        <taxon>Grimontia</taxon>
    </lineage>
</organism>
<reference evidence="1 2" key="1">
    <citation type="submission" date="2018-06" db="EMBL/GenBank/DDBJ databases">
        <authorList>
            <consortium name="Pathogen Informatics"/>
            <person name="Doyle S."/>
        </authorList>
    </citation>
    <scope>NUCLEOTIDE SEQUENCE [LARGE SCALE GENOMIC DNA]</scope>
    <source>
        <strain evidence="1 2">NCTC11645</strain>
    </source>
</reference>
<dbReference type="RefSeq" id="WP_115659926.1">
    <property type="nucleotide sequence ID" value="NZ_CP046851.1"/>
</dbReference>
<dbReference type="EMBL" id="UGHD01000002">
    <property type="protein sequence ID" value="STO57890.1"/>
    <property type="molecule type" value="Genomic_DNA"/>
</dbReference>
<name>A0A377HNQ0_GRIHO</name>
<evidence type="ECO:0000313" key="2">
    <source>
        <dbReference type="Proteomes" id="UP000254512"/>
    </source>
</evidence>
<dbReference type="STRING" id="673.AL542_15050"/>
<gene>
    <name evidence="1" type="ORF">NCTC11645_02294</name>
</gene>
<accession>A0A377HNQ0</accession>
<evidence type="ECO:0008006" key="3">
    <source>
        <dbReference type="Google" id="ProtNLM"/>
    </source>
</evidence>
<evidence type="ECO:0000313" key="1">
    <source>
        <dbReference type="EMBL" id="STO57890.1"/>
    </source>
</evidence>
<sequence length="114" mass="12908">MAVAIEYTVAFEQTADLAIGHFAEYTSERQAIEKIESVLDRFEETVSVDPYIYVRSPSLLALGITDVREANIDGMRLLYDVDERDDTIVVTGLILLSQKQNVEAKLVNYCLIYK</sequence>
<proteinExistence type="predicted"/>
<dbReference type="Proteomes" id="UP000254512">
    <property type="component" value="Unassembled WGS sequence"/>
</dbReference>
<protein>
    <recommendedName>
        <fullName evidence="3">Plasmid stabilisation system protein</fullName>
    </recommendedName>
</protein>